<dbReference type="AlphaFoldDB" id="A0AAU7FBG9"/>
<feature type="transmembrane region" description="Helical" evidence="1">
    <location>
        <begin position="132"/>
        <end position="153"/>
    </location>
</feature>
<protein>
    <submittedName>
        <fullName evidence="2">Uncharacterized protein</fullName>
    </submittedName>
</protein>
<keyword evidence="1" id="KW-0812">Transmembrane</keyword>
<keyword evidence="1" id="KW-0472">Membrane</keyword>
<proteinExistence type="predicted"/>
<dbReference type="KEGG" id="cmav:ABHF33_03705"/>
<sequence>MDKVVSIFLNFDSLGVFFYLAFIGVNGCLCYFLYLQDRSLYRWGDFCWSRLGLAIACWVFSSVGIYLSFVIVLPIFAWAWLLVMTGFWLINKPMGRTFALIGLFLGCICFLLITAPFLWFLMSINETNWSRYFLVFVPMMYALPAIILAVFLARFHYFELADYSD</sequence>
<evidence type="ECO:0000313" key="2">
    <source>
        <dbReference type="EMBL" id="XBM01407.1"/>
    </source>
</evidence>
<evidence type="ECO:0000256" key="1">
    <source>
        <dbReference type="SAM" id="Phobius"/>
    </source>
</evidence>
<gene>
    <name evidence="2" type="ORF">ABHF33_03705</name>
</gene>
<feature type="transmembrane region" description="Helical" evidence="1">
    <location>
        <begin position="97"/>
        <end position="120"/>
    </location>
</feature>
<organism evidence="2">
    <name type="scientific">Chitinibacter mangrovi</name>
    <dbReference type="NCBI Taxonomy" id="3153927"/>
    <lineage>
        <taxon>Bacteria</taxon>
        <taxon>Pseudomonadati</taxon>
        <taxon>Pseudomonadota</taxon>
        <taxon>Betaproteobacteria</taxon>
        <taxon>Neisseriales</taxon>
        <taxon>Chitinibacteraceae</taxon>
        <taxon>Chitinibacter</taxon>
    </lineage>
</organism>
<dbReference type="EMBL" id="CP157355">
    <property type="protein sequence ID" value="XBM01407.1"/>
    <property type="molecule type" value="Genomic_DNA"/>
</dbReference>
<keyword evidence="1" id="KW-1133">Transmembrane helix</keyword>
<accession>A0AAU7FBG9</accession>
<name>A0AAU7FBG9_9NEIS</name>
<dbReference type="RefSeq" id="WP_348945704.1">
    <property type="nucleotide sequence ID" value="NZ_CP157355.1"/>
</dbReference>
<feature type="transmembrane region" description="Helical" evidence="1">
    <location>
        <begin position="16"/>
        <end position="35"/>
    </location>
</feature>
<reference evidence="2" key="1">
    <citation type="submission" date="2024-05" db="EMBL/GenBank/DDBJ databases">
        <authorList>
            <person name="Yang L."/>
            <person name="Pan L."/>
        </authorList>
    </citation>
    <scope>NUCLEOTIDE SEQUENCE</scope>
    <source>
        <strain evidence="2">FCG-7</strain>
    </source>
</reference>